<dbReference type="RefSeq" id="WP_126799954.1">
    <property type="nucleotide sequence ID" value="NZ_PIPO01000007.1"/>
</dbReference>
<evidence type="ECO:0000313" key="2">
    <source>
        <dbReference type="Proteomes" id="UP000287823"/>
    </source>
</evidence>
<protein>
    <submittedName>
        <fullName evidence="1">Winged helix-turn-helix domain-containing protein</fullName>
    </submittedName>
</protein>
<gene>
    <name evidence="1" type="ORF">CWE14_14055</name>
</gene>
<dbReference type="InterPro" id="IPR009351">
    <property type="entry name" value="AlkZ-like"/>
</dbReference>
<dbReference type="AlphaFoldDB" id="A0A432WC82"/>
<dbReference type="PANTHER" id="PTHR30528">
    <property type="entry name" value="CYTOPLASMIC PROTEIN"/>
    <property type="match status" value="1"/>
</dbReference>
<dbReference type="EMBL" id="PIPO01000007">
    <property type="protein sequence ID" value="RUO29579.1"/>
    <property type="molecule type" value="Genomic_DNA"/>
</dbReference>
<organism evidence="1 2">
    <name type="scientific">Aliidiomarina soli</name>
    <dbReference type="NCBI Taxonomy" id="1928574"/>
    <lineage>
        <taxon>Bacteria</taxon>
        <taxon>Pseudomonadati</taxon>
        <taxon>Pseudomonadota</taxon>
        <taxon>Gammaproteobacteria</taxon>
        <taxon>Alteromonadales</taxon>
        <taxon>Idiomarinaceae</taxon>
        <taxon>Aliidiomarina</taxon>
    </lineage>
</organism>
<reference evidence="1 2" key="1">
    <citation type="journal article" date="2011" name="Front. Microbiol.">
        <title>Genomic signatures of strain selection and enhancement in Bacillus atrophaeus var. globigii, a historical biowarfare simulant.</title>
        <authorList>
            <person name="Gibbons H.S."/>
            <person name="Broomall S.M."/>
            <person name="McNew L.A."/>
            <person name="Daligault H."/>
            <person name="Chapman C."/>
            <person name="Bruce D."/>
            <person name="Karavis M."/>
            <person name="Krepps M."/>
            <person name="McGregor P.A."/>
            <person name="Hong C."/>
            <person name="Park K.H."/>
            <person name="Akmal A."/>
            <person name="Feldman A."/>
            <person name="Lin J.S."/>
            <person name="Chang W.E."/>
            <person name="Higgs B.W."/>
            <person name="Demirev P."/>
            <person name="Lindquist J."/>
            <person name="Liem A."/>
            <person name="Fochler E."/>
            <person name="Read T.D."/>
            <person name="Tapia R."/>
            <person name="Johnson S."/>
            <person name="Bishop-Lilly K.A."/>
            <person name="Detter C."/>
            <person name="Han C."/>
            <person name="Sozhamannan S."/>
            <person name="Rosenzweig C.N."/>
            <person name="Skowronski E.W."/>
        </authorList>
    </citation>
    <scope>NUCLEOTIDE SEQUENCE [LARGE SCALE GENOMIC DNA]</scope>
    <source>
        <strain evidence="1 2">Y4G10-17</strain>
    </source>
</reference>
<accession>A0A432WC82</accession>
<proteinExistence type="predicted"/>
<dbReference type="Pfam" id="PF06224">
    <property type="entry name" value="AlkZ-like"/>
    <property type="match status" value="1"/>
</dbReference>
<evidence type="ECO:0000313" key="1">
    <source>
        <dbReference type="EMBL" id="RUO29579.1"/>
    </source>
</evidence>
<comment type="caution">
    <text evidence="1">The sequence shown here is derived from an EMBL/GenBank/DDBJ whole genome shotgun (WGS) entry which is preliminary data.</text>
</comment>
<sequence>MSSSNELTRLRRIALAAQGLVQAKPYGRGVSGARKAINHIGYVQIDTISVVERAHHHVLYSRVPGFTPSMTNQMLRAGDIFEYWSHAAAFLPIDDFRFSLPYKHAIKSGQTHWNRNPDHKLMAELLARITSDGPLRSRDLENNPTKRAGWWDWKPAKKALEQLYMQGDLMVSDREGFQKTYDLTERVLPAHVNTQMPTTEELAAHMLEQQLRCHGLVSLKGLTYLRRNSELRKTMKTLVNDRLAQGSLDQVLLGNGEVFLLQAGGLERPLPRLNNRLQILSPFDNSVIQRDRLRSLFQYDYQIECYVPAAKRQFGYFCLPLLYRDQFVGRMDCKAHRKISHLEIKSLHFEPHNFDHDAVIAAFADAVTEFCRFQNCDSISLTQAYPEHLTQSLRAALSHF</sequence>
<dbReference type="Proteomes" id="UP000287823">
    <property type="component" value="Unassembled WGS sequence"/>
</dbReference>
<keyword evidence="2" id="KW-1185">Reference proteome</keyword>
<name>A0A432WC82_9GAMM</name>
<dbReference type="PANTHER" id="PTHR30528:SF0">
    <property type="entry name" value="CYTOPLASMIC PROTEIN"/>
    <property type="match status" value="1"/>
</dbReference>